<gene>
    <name evidence="1" type="ORF">AGRA3207_003838</name>
</gene>
<proteinExistence type="predicted"/>
<evidence type="ECO:0000313" key="1">
    <source>
        <dbReference type="EMBL" id="QXJ22779.1"/>
    </source>
</evidence>
<dbReference type="Proteomes" id="UP001049518">
    <property type="component" value="Chromosome"/>
</dbReference>
<reference evidence="1" key="1">
    <citation type="submission" date="2020-07" db="EMBL/GenBank/DDBJ databases">
        <authorList>
            <person name="Tarantini F.S."/>
            <person name="Hong K.W."/>
            <person name="Chan K.G."/>
        </authorList>
    </citation>
    <scope>NUCLEOTIDE SEQUENCE</scope>
    <source>
        <strain evidence="1">32-07</strain>
    </source>
</reference>
<organism evidence="1 2">
    <name type="scientific">Actinomadura graeca</name>
    <dbReference type="NCBI Taxonomy" id="2750812"/>
    <lineage>
        <taxon>Bacteria</taxon>
        <taxon>Bacillati</taxon>
        <taxon>Actinomycetota</taxon>
        <taxon>Actinomycetes</taxon>
        <taxon>Streptosporangiales</taxon>
        <taxon>Thermomonosporaceae</taxon>
        <taxon>Actinomadura</taxon>
    </lineage>
</organism>
<evidence type="ECO:0000313" key="2">
    <source>
        <dbReference type="Proteomes" id="UP001049518"/>
    </source>
</evidence>
<name>A0ABX8QXS9_9ACTN</name>
<protein>
    <submittedName>
        <fullName evidence="1">Uncharacterized protein</fullName>
    </submittedName>
</protein>
<sequence length="112" mass="12261">MNTDSSTEGKYWRLAATPVNVADRGIVRLIIVRDESVDHEGGLRGMAHEYTVVTPHGDVHLTTENHHSAFGSIHDFLEHHKTEISAAVGVTSVGLQILSLYLSHGRRGPRLG</sequence>
<keyword evidence="2" id="KW-1185">Reference proteome</keyword>
<dbReference type="EMBL" id="CP059572">
    <property type="protein sequence ID" value="QXJ22779.1"/>
    <property type="molecule type" value="Genomic_DNA"/>
</dbReference>
<dbReference type="RefSeq" id="WP_231336115.1">
    <property type="nucleotide sequence ID" value="NZ_CP059572.1"/>
</dbReference>
<accession>A0ABX8QXS9</accession>